<evidence type="ECO:0000313" key="2">
    <source>
        <dbReference type="Proteomes" id="UP000266861"/>
    </source>
</evidence>
<dbReference type="AlphaFoldDB" id="A0A397HW53"/>
<comment type="caution">
    <text evidence="1">The sequence shown here is derived from an EMBL/GenBank/DDBJ whole genome shotgun (WGS) entry which is preliminary data.</text>
</comment>
<organism evidence="1 2">
    <name type="scientific">Diversispora epigaea</name>
    <dbReference type="NCBI Taxonomy" id="1348612"/>
    <lineage>
        <taxon>Eukaryota</taxon>
        <taxon>Fungi</taxon>
        <taxon>Fungi incertae sedis</taxon>
        <taxon>Mucoromycota</taxon>
        <taxon>Glomeromycotina</taxon>
        <taxon>Glomeromycetes</taxon>
        <taxon>Diversisporales</taxon>
        <taxon>Diversisporaceae</taxon>
        <taxon>Diversispora</taxon>
    </lineage>
</organism>
<keyword evidence="2" id="KW-1185">Reference proteome</keyword>
<name>A0A397HW53_9GLOM</name>
<dbReference type="Proteomes" id="UP000266861">
    <property type="component" value="Unassembled WGS sequence"/>
</dbReference>
<gene>
    <name evidence="1" type="ORF">Glove_320g6</name>
</gene>
<dbReference type="OrthoDB" id="2454747at2759"/>
<reference evidence="1 2" key="1">
    <citation type="submission" date="2018-08" db="EMBL/GenBank/DDBJ databases">
        <title>Genome and evolution of the arbuscular mycorrhizal fungus Diversispora epigaea (formerly Glomus versiforme) and its bacterial endosymbionts.</title>
        <authorList>
            <person name="Sun X."/>
            <person name="Fei Z."/>
            <person name="Harrison M."/>
        </authorList>
    </citation>
    <scope>NUCLEOTIDE SEQUENCE [LARGE SCALE GENOMIC DNA]</scope>
    <source>
        <strain evidence="1 2">IT104</strain>
    </source>
</reference>
<proteinExistence type="predicted"/>
<accession>A0A397HW53</accession>
<protein>
    <submittedName>
        <fullName evidence="1">Uncharacterized protein</fullName>
    </submittedName>
</protein>
<evidence type="ECO:0000313" key="1">
    <source>
        <dbReference type="EMBL" id="RHZ64840.1"/>
    </source>
</evidence>
<sequence>MTKLKVLYLMGRIINSLKEPIKFLKCFHFELVKKSFYDWITFTDWENNPFQFFKISSLNYFIQDDNYGYNDQFVQDDNNEYTKHCIQNAAATTATTSTTATIATTATTAATTTTTSTTTPTTTISTTTISTTTASISSGTTTTTSHYLQYLQPPQYSQYLQQLQYSQQLLQYPQHQHPQSQYPYLQYLQHQYQPQLQYPQYPQQLQRNVVNYSPDLSRSQQEIEAVVGSNHNDSLKILALVASEVRNRIWDKCENNNSNNNQEENEDGCNKIQTREHQNDKEETHNKGPIFKKRPTLLSREGRTLASLWNSQRPLGECNKPFKSSPLVPDEEKQDMNVVISRRFIRPPNVSVLKIRDQKNKCHDHLLDDQDNDQYNDEESYYDKYEEIYANGNLENREGNSVCHKNFPDKKSGKLIKCSITDEEKSEAANYLAYSFCNFEQMLNRNGYDIEIPRP</sequence>
<dbReference type="EMBL" id="PQFF01000292">
    <property type="protein sequence ID" value="RHZ64840.1"/>
    <property type="molecule type" value="Genomic_DNA"/>
</dbReference>